<feature type="domain" description="MrfA-like Zn-binding" evidence="1">
    <location>
        <begin position="444"/>
        <end position="541"/>
    </location>
</feature>
<sequence length="583" mass="65021">MENLTSIRRAQLISTYGIGSLLPVEHESFIVMGQNSWPPKWINKYHNGKRSNAIHADELATALGVKDLIPPPAEDIFQIPVRRFPEMYACPICKRLDFWTDLARDSSTYGKMNICVDCKTENATLIPSRFVAVCKDGHIQDFPYYSWVHRGSSGDCTPRESKLSLHTQATHDSLQGLIIKCTCGAKRSMEGALGRARLGNCRGRYPWLDDKEPANCDKELIGLQRGAANVWQSIIHSAITVPGSSEAGPIASFLNENPWMLALPPERRDKFILDEAQNNGFEPEELSRAVEQRTSSSPNVESLKELRSREYKALQTELLDQGGNSEFLSLPKVADSDFKDRTKVSLVSDIARLREVRVLSGFYRVELSEENSWQSTALLSNRKEDWLPAIEAWGEGVFFKLDEQLVSDWETRPWPNQRFERILSISQNPRALKASVRMVLLHSLAHILINQLSLVAGYTAASIRERLYADDDQCGVLLYTAGSDSAGSLGGLSALSSLPKAEEILLGALETARWCSADPVCIESGLRGLDSMNLAACHYCMLVPEVSCEHNNVLLDRAMLIGTPDDPSKGFFSDLFEIDILDR</sequence>
<organism evidence="2 3">
    <name type="scientific">Corynebacterium aquatimens</name>
    <dbReference type="NCBI Taxonomy" id="1190508"/>
    <lineage>
        <taxon>Bacteria</taxon>
        <taxon>Bacillati</taxon>
        <taxon>Actinomycetota</taxon>
        <taxon>Actinomycetes</taxon>
        <taxon>Mycobacteriales</taxon>
        <taxon>Corynebacteriaceae</taxon>
        <taxon>Corynebacterium</taxon>
    </lineage>
</organism>
<proteinExistence type="predicted"/>
<comment type="caution">
    <text evidence="2">The sequence shown here is derived from an EMBL/GenBank/DDBJ whole genome shotgun (WGS) entry which is preliminary data.</text>
</comment>
<dbReference type="AlphaFoldDB" id="A0A931DTT2"/>
<evidence type="ECO:0000259" key="1">
    <source>
        <dbReference type="Pfam" id="PF09369"/>
    </source>
</evidence>
<dbReference type="Pfam" id="PF09369">
    <property type="entry name" value="MZB"/>
    <property type="match status" value="1"/>
</dbReference>
<protein>
    <recommendedName>
        <fullName evidence="1">MrfA-like Zn-binding domain-containing protein</fullName>
    </recommendedName>
</protein>
<accession>A0A931DTT2</accession>
<dbReference type="InterPro" id="IPR018973">
    <property type="entry name" value="MZB"/>
</dbReference>
<evidence type="ECO:0000313" key="3">
    <source>
        <dbReference type="Proteomes" id="UP000658613"/>
    </source>
</evidence>
<gene>
    <name evidence="2" type="ORF">IW254_000283</name>
</gene>
<evidence type="ECO:0000313" key="2">
    <source>
        <dbReference type="EMBL" id="MBG6121314.1"/>
    </source>
</evidence>
<dbReference type="EMBL" id="JADOUE010000001">
    <property type="protein sequence ID" value="MBG6121314.1"/>
    <property type="molecule type" value="Genomic_DNA"/>
</dbReference>
<dbReference type="InterPro" id="IPR047721">
    <property type="entry name" value="DrmB"/>
</dbReference>
<dbReference type="NCBIfam" id="NF038324">
    <property type="entry name" value="DrmB_fam"/>
    <property type="match status" value="1"/>
</dbReference>
<dbReference type="RefSeq" id="WP_196823897.1">
    <property type="nucleotide sequence ID" value="NZ_CP046980.1"/>
</dbReference>
<dbReference type="Proteomes" id="UP000658613">
    <property type="component" value="Unassembled WGS sequence"/>
</dbReference>
<keyword evidence="3" id="KW-1185">Reference proteome</keyword>
<reference evidence="2" key="1">
    <citation type="submission" date="2020-11" db="EMBL/GenBank/DDBJ databases">
        <title>Sequencing the genomes of 1000 actinobacteria strains.</title>
        <authorList>
            <person name="Klenk H.-P."/>
        </authorList>
    </citation>
    <scope>NUCLEOTIDE SEQUENCE</scope>
    <source>
        <strain evidence="2">DSM 45632</strain>
    </source>
</reference>
<name>A0A931DTT2_9CORY</name>